<dbReference type="GO" id="GO:0047527">
    <property type="term" value="F:2,3-dihydroxybenzoate-serine ligase activity"/>
    <property type="evidence" value="ECO:0007669"/>
    <property type="project" value="TreeGrafter"/>
</dbReference>
<organism evidence="2 3">
    <name type="scientific">Streptomyces uncialis</name>
    <dbReference type="NCBI Taxonomy" id="1048205"/>
    <lineage>
        <taxon>Bacteria</taxon>
        <taxon>Bacillati</taxon>
        <taxon>Actinomycetota</taxon>
        <taxon>Actinomycetes</taxon>
        <taxon>Kitasatosporales</taxon>
        <taxon>Streptomycetaceae</taxon>
        <taxon>Streptomyces</taxon>
    </lineage>
</organism>
<protein>
    <recommendedName>
        <fullName evidence="1">Condensation domain-containing protein</fullName>
    </recommendedName>
</protein>
<dbReference type="InterPro" id="IPR023213">
    <property type="entry name" value="CAT-like_dom_sf"/>
</dbReference>
<dbReference type="PANTHER" id="PTHR45527">
    <property type="entry name" value="NONRIBOSOMAL PEPTIDE SYNTHETASE"/>
    <property type="match status" value="1"/>
</dbReference>
<name>A0A1Q4V971_9ACTN</name>
<dbReference type="PANTHER" id="PTHR45527:SF1">
    <property type="entry name" value="FATTY ACID SYNTHASE"/>
    <property type="match status" value="1"/>
</dbReference>
<dbReference type="InterPro" id="IPR001242">
    <property type="entry name" value="Condensation_dom"/>
</dbReference>
<proteinExistence type="predicted"/>
<dbReference type="EMBL" id="LFBV01000002">
    <property type="protein sequence ID" value="OKH94386.1"/>
    <property type="molecule type" value="Genomic_DNA"/>
</dbReference>
<dbReference type="GO" id="GO:0008610">
    <property type="term" value="P:lipid biosynthetic process"/>
    <property type="evidence" value="ECO:0007669"/>
    <property type="project" value="UniProtKB-ARBA"/>
</dbReference>
<dbReference type="GO" id="GO:0043041">
    <property type="term" value="P:amino acid activation for nonribosomal peptide biosynthetic process"/>
    <property type="evidence" value="ECO:0007669"/>
    <property type="project" value="TreeGrafter"/>
</dbReference>
<dbReference type="GO" id="GO:0031177">
    <property type="term" value="F:phosphopantetheine binding"/>
    <property type="evidence" value="ECO:0007669"/>
    <property type="project" value="TreeGrafter"/>
</dbReference>
<dbReference type="SUPFAM" id="SSF52777">
    <property type="entry name" value="CoA-dependent acyltransferases"/>
    <property type="match status" value="2"/>
</dbReference>
<evidence type="ECO:0000313" key="2">
    <source>
        <dbReference type="EMBL" id="OKH94386.1"/>
    </source>
</evidence>
<sequence length="501" mass="53646">MADEGHDAIPTELTRGQARRWRAACASDNPVDQMSPTYLVTDEIDPLLLGRALARVVRQHAPLRTRIVAGPDGEPVATLRAAPDSYPVKVVDLTGQPTERQADASTRFGATDSAVPVDLATDWPMRVTLVTLEPRRHLLFLTISHVVADGWSCGVVIRGIQSHFRALSRGEATDPGDPQKALEAAWAAFVAESAERERSGWYTRDLGWWRRRLGGAFGVPASDAGPGKGSGESPGEGARSTVALSLPFGLPDPLGKGMRQLASSLRSTTFTITLAALAAVLADLTGTPETVVSVPYAGREEEEHEPLVGLFSDRLLLRVPVDRTATFPELVEQAQDVLLDAVDHASTPSYLVEEALAQDDPEAAHAPSVCMQIYPRSMCDAEPTEPGDLAFRLLGFRTPALHDGLALHMVEPDGGPTTGRLTHLPSFMNPAQAAEFLVFLFRVLSTAVRDQGCSVAEILRAARRGTGAEGGIEVGMGAGTSDDVVLWEQDDWVAASARSHP</sequence>
<feature type="domain" description="Condensation" evidence="1">
    <location>
        <begin position="13"/>
        <end position="385"/>
    </location>
</feature>
<dbReference type="AlphaFoldDB" id="A0A1Q4V971"/>
<dbReference type="Gene3D" id="3.30.559.30">
    <property type="entry name" value="Nonribosomal peptide synthetase, condensation domain"/>
    <property type="match status" value="1"/>
</dbReference>
<dbReference type="STRING" id="1048205.AB852_08680"/>
<dbReference type="Gene3D" id="3.30.559.10">
    <property type="entry name" value="Chloramphenicol acetyltransferase-like domain"/>
    <property type="match status" value="1"/>
</dbReference>
<evidence type="ECO:0000259" key="1">
    <source>
        <dbReference type="Pfam" id="PF00668"/>
    </source>
</evidence>
<comment type="caution">
    <text evidence="2">The sequence shown here is derived from an EMBL/GenBank/DDBJ whole genome shotgun (WGS) entry which is preliminary data.</text>
</comment>
<reference evidence="2 3" key="1">
    <citation type="submission" date="2015-06" db="EMBL/GenBank/DDBJ databases">
        <title>Cloning and characterization of the uncialamcin biosynthetic gene cluster.</title>
        <authorList>
            <person name="Yan X."/>
            <person name="Huang T."/>
            <person name="Ge H."/>
            <person name="Shen B."/>
        </authorList>
    </citation>
    <scope>NUCLEOTIDE SEQUENCE [LARGE SCALE GENOMIC DNA]</scope>
    <source>
        <strain evidence="2 3">DCA2648</strain>
    </source>
</reference>
<keyword evidence="3" id="KW-1185">Reference proteome</keyword>
<accession>A0A1Q4V971</accession>
<dbReference type="Pfam" id="PF00668">
    <property type="entry name" value="Condensation"/>
    <property type="match status" value="1"/>
</dbReference>
<dbReference type="GO" id="GO:0005829">
    <property type="term" value="C:cytosol"/>
    <property type="evidence" value="ECO:0007669"/>
    <property type="project" value="TreeGrafter"/>
</dbReference>
<dbReference type="GO" id="GO:0009366">
    <property type="term" value="C:enterobactin synthetase complex"/>
    <property type="evidence" value="ECO:0007669"/>
    <property type="project" value="TreeGrafter"/>
</dbReference>
<dbReference type="GO" id="GO:0009239">
    <property type="term" value="P:enterobactin biosynthetic process"/>
    <property type="evidence" value="ECO:0007669"/>
    <property type="project" value="TreeGrafter"/>
</dbReference>
<gene>
    <name evidence="2" type="ORF">AB852_08680</name>
</gene>
<dbReference type="Proteomes" id="UP000186455">
    <property type="component" value="Unassembled WGS sequence"/>
</dbReference>
<evidence type="ECO:0000313" key="3">
    <source>
        <dbReference type="Proteomes" id="UP000186455"/>
    </source>
</evidence>
<dbReference type="RefSeq" id="WP_073785818.1">
    <property type="nucleotide sequence ID" value="NZ_LFBV01000002.1"/>
</dbReference>